<evidence type="ECO:0000313" key="3">
    <source>
        <dbReference type="Proteomes" id="UP000256884"/>
    </source>
</evidence>
<sequence length="41" mass="4703">MSSREHPSYAALGNANARSKSQQSLVEKFTIWFRNFLETAE</sequence>
<dbReference type="EMBL" id="QUNS01000007">
    <property type="protein sequence ID" value="REH46531.1"/>
    <property type="molecule type" value="Genomic_DNA"/>
</dbReference>
<reference evidence="2 3" key="1">
    <citation type="submission" date="2018-08" db="EMBL/GenBank/DDBJ databases">
        <title>Genomic Encyclopedia of Type Strains, Phase IV (KMG-IV): sequencing the most valuable type-strain genomes for metagenomic binning, comparative biology and taxonomic classification.</title>
        <authorList>
            <person name="Goeker M."/>
        </authorList>
    </citation>
    <scope>NUCLEOTIDE SEQUENCE [LARGE SCALE GENOMIC DNA]</scope>
    <source>
        <strain evidence="2 3">DSM 18841</strain>
    </source>
</reference>
<feature type="region of interest" description="Disordered" evidence="1">
    <location>
        <begin position="1"/>
        <end position="22"/>
    </location>
</feature>
<dbReference type="Proteomes" id="UP000256884">
    <property type="component" value="Unassembled WGS sequence"/>
</dbReference>
<proteinExistence type="predicted"/>
<protein>
    <submittedName>
        <fullName evidence="2">Uncharacterized protein</fullName>
    </submittedName>
</protein>
<dbReference type="AlphaFoldDB" id="A0A3E0HJD4"/>
<evidence type="ECO:0000256" key="1">
    <source>
        <dbReference type="SAM" id="MobiDB-lite"/>
    </source>
</evidence>
<keyword evidence="3" id="KW-1185">Reference proteome</keyword>
<accession>A0A3E0HJD4</accession>
<evidence type="ECO:0000313" key="2">
    <source>
        <dbReference type="EMBL" id="REH46531.1"/>
    </source>
</evidence>
<comment type="caution">
    <text evidence="2">The sequence shown here is derived from an EMBL/GenBank/DDBJ whole genome shotgun (WGS) entry which is preliminary data.</text>
</comment>
<organism evidence="2 3">
    <name type="scientific">Tenacibaculum gallaicum</name>
    <dbReference type="NCBI Taxonomy" id="561505"/>
    <lineage>
        <taxon>Bacteria</taxon>
        <taxon>Pseudomonadati</taxon>
        <taxon>Bacteroidota</taxon>
        <taxon>Flavobacteriia</taxon>
        <taxon>Flavobacteriales</taxon>
        <taxon>Flavobacteriaceae</taxon>
        <taxon>Tenacibaculum</taxon>
    </lineage>
</organism>
<name>A0A3E0HJD4_9FLAO</name>
<dbReference type="RefSeq" id="WP_262510991.1">
    <property type="nucleotide sequence ID" value="NZ_QUNS01000007.1"/>
</dbReference>
<gene>
    <name evidence="2" type="ORF">C7448_10791</name>
</gene>